<name>A0ABV6RUJ1_9GAMM</name>
<dbReference type="GO" id="GO:0016787">
    <property type="term" value="F:hydrolase activity"/>
    <property type="evidence" value="ECO:0007669"/>
    <property type="project" value="UniProtKB-KW"/>
</dbReference>
<dbReference type="RefSeq" id="WP_386672581.1">
    <property type="nucleotide sequence ID" value="NZ_JBHLTG010000006.1"/>
</dbReference>
<feature type="transmembrane region" description="Helical" evidence="1">
    <location>
        <begin position="233"/>
        <end position="251"/>
    </location>
</feature>
<gene>
    <name evidence="3" type="ORF">ACFFGH_22685</name>
</gene>
<dbReference type="EMBL" id="JBHLTG010000006">
    <property type="protein sequence ID" value="MFC0680647.1"/>
    <property type="molecule type" value="Genomic_DNA"/>
</dbReference>
<keyword evidence="1" id="KW-0812">Transmembrane</keyword>
<feature type="transmembrane region" description="Helical" evidence="1">
    <location>
        <begin position="82"/>
        <end position="106"/>
    </location>
</feature>
<feature type="transmembrane region" description="Helical" evidence="1">
    <location>
        <begin position="44"/>
        <end position="70"/>
    </location>
</feature>
<proteinExistence type="predicted"/>
<feature type="transmembrane region" description="Helical" evidence="1">
    <location>
        <begin position="179"/>
        <end position="200"/>
    </location>
</feature>
<feature type="domain" description="CAAX prenyl protease 2/Lysostaphin resistance protein A-like" evidence="2">
    <location>
        <begin position="120"/>
        <end position="219"/>
    </location>
</feature>
<evidence type="ECO:0000259" key="2">
    <source>
        <dbReference type="Pfam" id="PF02517"/>
    </source>
</evidence>
<accession>A0ABV6RUJ1</accession>
<feature type="transmembrane region" description="Helical" evidence="1">
    <location>
        <begin position="153"/>
        <end position="173"/>
    </location>
</feature>
<keyword evidence="4" id="KW-1185">Reference proteome</keyword>
<feature type="transmembrane region" description="Helical" evidence="1">
    <location>
        <begin position="207"/>
        <end position="227"/>
    </location>
</feature>
<evidence type="ECO:0000313" key="4">
    <source>
        <dbReference type="Proteomes" id="UP001589896"/>
    </source>
</evidence>
<dbReference type="Proteomes" id="UP001589896">
    <property type="component" value="Unassembled WGS sequence"/>
</dbReference>
<protein>
    <submittedName>
        <fullName evidence="3">CPBP family intramembrane glutamic endopeptidase</fullName>
        <ecNumber evidence="3">3.4.-.-</ecNumber>
    </submittedName>
</protein>
<keyword evidence="1" id="KW-1133">Transmembrane helix</keyword>
<dbReference type="PANTHER" id="PTHR35797:SF1">
    <property type="entry name" value="PROTEASE"/>
    <property type="match status" value="1"/>
</dbReference>
<dbReference type="Pfam" id="PF02517">
    <property type="entry name" value="Rce1-like"/>
    <property type="match status" value="1"/>
</dbReference>
<evidence type="ECO:0000256" key="1">
    <source>
        <dbReference type="SAM" id="Phobius"/>
    </source>
</evidence>
<keyword evidence="3" id="KW-0378">Hydrolase</keyword>
<keyword evidence="1" id="KW-0472">Membrane</keyword>
<dbReference type="InterPro" id="IPR003675">
    <property type="entry name" value="Rce1/LyrA-like_dom"/>
</dbReference>
<feature type="transmembrane region" description="Helical" evidence="1">
    <location>
        <begin position="112"/>
        <end position="132"/>
    </location>
</feature>
<reference evidence="3 4" key="1">
    <citation type="submission" date="2024-09" db="EMBL/GenBank/DDBJ databases">
        <authorList>
            <person name="Sun Q."/>
            <person name="Mori K."/>
        </authorList>
    </citation>
    <scope>NUCLEOTIDE SEQUENCE [LARGE SCALE GENOMIC DNA]</scope>
    <source>
        <strain evidence="3 4">KCTC 23076</strain>
    </source>
</reference>
<dbReference type="PANTHER" id="PTHR35797">
    <property type="entry name" value="PROTEASE-RELATED"/>
    <property type="match status" value="1"/>
</dbReference>
<comment type="caution">
    <text evidence="3">The sequence shown here is derived from an EMBL/GenBank/DDBJ whole genome shotgun (WGS) entry which is preliminary data.</text>
</comment>
<dbReference type="InterPro" id="IPR042150">
    <property type="entry name" value="MmRce1-like"/>
</dbReference>
<evidence type="ECO:0000313" key="3">
    <source>
        <dbReference type="EMBL" id="MFC0680647.1"/>
    </source>
</evidence>
<dbReference type="EC" id="3.4.-.-" evidence="3"/>
<organism evidence="3 4">
    <name type="scientific">Lysobacter korlensis</name>
    <dbReference type="NCBI Taxonomy" id="553636"/>
    <lineage>
        <taxon>Bacteria</taxon>
        <taxon>Pseudomonadati</taxon>
        <taxon>Pseudomonadota</taxon>
        <taxon>Gammaproteobacteria</taxon>
        <taxon>Lysobacterales</taxon>
        <taxon>Lysobacteraceae</taxon>
        <taxon>Lysobacter</taxon>
    </lineage>
</organism>
<sequence length="272" mass="29201">MPRSDRRTLIAFFALTFALSWGVWGTGLAFQHGLLQWKLPGDPLSYLAITVAAIAVTGRFAGAGAVKSLLARMVLWRVHVRWYLAALVIPGIPALAAIGMHAALGGTHDLDALVPLTAVAPLLLTQVLLHLLTEELGWRGVALPRLRARFGPLTASLVLGSVWAAWHIPLFLLPGSRQSYPFVGFVILAISITVIMTWIFDRTGGSVLIAALFHAAMNTWWAATNALWGAESLFWILVALTAATAGVVAVLQHRSSRTAFLTVRIPVAPAAP</sequence>